<dbReference type="Proteomes" id="UP000748332">
    <property type="component" value="Unassembled WGS sequence"/>
</dbReference>
<name>A0A955KVT1_9BACT</name>
<dbReference type="AlphaFoldDB" id="A0A955KVT1"/>
<reference evidence="1" key="2">
    <citation type="journal article" date="2021" name="Microbiome">
        <title>Successional dynamics and alternative stable states in a saline activated sludge microbial community over 9 years.</title>
        <authorList>
            <person name="Wang Y."/>
            <person name="Ye J."/>
            <person name="Ju F."/>
            <person name="Liu L."/>
            <person name="Boyd J.A."/>
            <person name="Deng Y."/>
            <person name="Parks D.H."/>
            <person name="Jiang X."/>
            <person name="Yin X."/>
            <person name="Woodcroft B.J."/>
            <person name="Tyson G.W."/>
            <person name="Hugenholtz P."/>
            <person name="Polz M.F."/>
            <person name="Zhang T."/>
        </authorList>
    </citation>
    <scope>NUCLEOTIDE SEQUENCE</scope>
    <source>
        <strain evidence="1">HKST-UBA16</strain>
    </source>
</reference>
<evidence type="ECO:0000313" key="1">
    <source>
        <dbReference type="EMBL" id="MCA9375259.1"/>
    </source>
</evidence>
<protein>
    <submittedName>
        <fullName evidence="1">Uncharacterized protein</fullName>
    </submittedName>
</protein>
<sequence>MIKKTLITVVCILVAISPLIGIFIKREYDIEQFFVPNSFNYDVTPFAELNKNHYLVQSFKARADSLTGVDLVLSQSQSPVVYELIDPETKEIIRSGEITMKGEVRVTRIRFSPISLSRDRKFELFLQGQTDEGPHLAYSNGEKACKQCSLAVDGEIVDGNANLTPVYKADSLIGFTKILFQRLKSNLKVYAK</sequence>
<organism evidence="1 2">
    <name type="scientific">Candidatus Dojkabacteria bacterium</name>
    <dbReference type="NCBI Taxonomy" id="2099670"/>
    <lineage>
        <taxon>Bacteria</taxon>
        <taxon>Candidatus Dojkabacteria</taxon>
    </lineage>
</organism>
<evidence type="ECO:0000313" key="2">
    <source>
        <dbReference type="Proteomes" id="UP000748332"/>
    </source>
</evidence>
<proteinExistence type="predicted"/>
<comment type="caution">
    <text evidence="1">The sequence shown here is derived from an EMBL/GenBank/DDBJ whole genome shotgun (WGS) entry which is preliminary data.</text>
</comment>
<gene>
    <name evidence="1" type="ORF">KC622_02935</name>
</gene>
<dbReference type="EMBL" id="JAGQLM010000128">
    <property type="protein sequence ID" value="MCA9375259.1"/>
    <property type="molecule type" value="Genomic_DNA"/>
</dbReference>
<reference evidence="1" key="1">
    <citation type="submission" date="2020-04" db="EMBL/GenBank/DDBJ databases">
        <authorList>
            <person name="Zhang T."/>
        </authorList>
    </citation>
    <scope>NUCLEOTIDE SEQUENCE</scope>
    <source>
        <strain evidence="1">HKST-UBA16</strain>
    </source>
</reference>
<accession>A0A955KVT1</accession>